<feature type="coiled-coil region" evidence="6">
    <location>
        <begin position="305"/>
        <end position="350"/>
    </location>
</feature>
<organism evidence="8 9">
    <name type="scientific">Fadolivirus FV1/VV64</name>
    <dbReference type="NCBI Taxonomy" id="3070911"/>
    <lineage>
        <taxon>Viruses</taxon>
        <taxon>Varidnaviria</taxon>
        <taxon>Bamfordvirae</taxon>
        <taxon>Nucleocytoviricota</taxon>
        <taxon>Megaviricetes</taxon>
        <taxon>Imitervirales</taxon>
        <taxon>Mimiviridae</taxon>
        <taxon>Klosneuvirinae</taxon>
        <taxon>Fadolivirus</taxon>
        <taxon>Fadolivirus algeromassiliense</taxon>
    </lineage>
</organism>
<sequence length="365" mass="43583">MNSTIDNTTSQIIKIDGNYKCTHCNKIFNSIVEIEKHIKLYCKLDLRYNNFYVIDKKKTGRYLFNDQKAGDIYIIQTDFSIDDSFKIGITGDLYNRLCQYRTGCIYEPRLLCYYPCKDISKCDTIMKKELRKFNIKREIYKGNLNAIKDTIINVLRNINKITYECIPDVTIGDICECENCNEVFIHKSDLEKHINNVHQKPTNYINNSHHNLNKQNFMKYHCAMCNYETNNKSNYNRHTKLPIHSKINTDFVTNEPNELVMNIYDNNVCKNSKHVCKNCNATFTQLSNYSRHINYRCPKNKEFKKTELTKNKENAELKQQLLEYQYQMKLKEEEFKLKELEIENKLIKQYIIETRQFIDYNKHKK</sequence>
<accession>A0A7D3R2M6</accession>
<keyword evidence="1" id="KW-0479">Metal-binding</keyword>
<keyword evidence="6" id="KW-0175">Coiled coil</keyword>
<evidence type="ECO:0000256" key="2">
    <source>
        <dbReference type="ARBA" id="ARBA00022737"/>
    </source>
</evidence>
<evidence type="ECO:0000313" key="9">
    <source>
        <dbReference type="Proteomes" id="UP001162001"/>
    </source>
</evidence>
<dbReference type="SMART" id="SM00355">
    <property type="entry name" value="ZnF_C2H2"/>
    <property type="match status" value="4"/>
</dbReference>
<dbReference type="Proteomes" id="UP001162001">
    <property type="component" value="Segment"/>
</dbReference>
<feature type="domain" description="C2H2-type" evidence="7">
    <location>
        <begin position="19"/>
        <end position="41"/>
    </location>
</feature>
<evidence type="ECO:0000256" key="5">
    <source>
        <dbReference type="PROSITE-ProRule" id="PRU00042"/>
    </source>
</evidence>
<keyword evidence="3 5" id="KW-0863">Zinc-finger</keyword>
<evidence type="ECO:0000259" key="7">
    <source>
        <dbReference type="PROSITE" id="PS50157"/>
    </source>
</evidence>
<protein>
    <recommendedName>
        <fullName evidence="7">C2H2-type domain-containing protein</fullName>
    </recommendedName>
</protein>
<evidence type="ECO:0000256" key="1">
    <source>
        <dbReference type="ARBA" id="ARBA00022723"/>
    </source>
</evidence>
<dbReference type="Pfam" id="PF13455">
    <property type="entry name" value="MUG113"/>
    <property type="match status" value="1"/>
</dbReference>
<dbReference type="GO" id="GO:0000981">
    <property type="term" value="F:DNA-binding transcription factor activity, RNA polymerase II-specific"/>
    <property type="evidence" value="ECO:0007669"/>
    <property type="project" value="TreeGrafter"/>
</dbReference>
<dbReference type="GO" id="GO:0008270">
    <property type="term" value="F:zinc ion binding"/>
    <property type="evidence" value="ECO:0007669"/>
    <property type="project" value="UniProtKB-KW"/>
</dbReference>
<keyword evidence="4" id="KW-0862">Zinc</keyword>
<dbReference type="PROSITE" id="PS00028">
    <property type="entry name" value="ZINC_FINGER_C2H2_1"/>
    <property type="match status" value="1"/>
</dbReference>
<keyword evidence="2" id="KW-0677">Repeat</keyword>
<evidence type="ECO:0000313" key="8">
    <source>
        <dbReference type="EMBL" id="QKF94618.1"/>
    </source>
</evidence>
<evidence type="ECO:0000256" key="3">
    <source>
        <dbReference type="ARBA" id="ARBA00022771"/>
    </source>
</evidence>
<name>A0A7D3R2M6_9VIRU</name>
<dbReference type="InterPro" id="IPR013087">
    <property type="entry name" value="Znf_C2H2_type"/>
</dbReference>
<dbReference type="PANTHER" id="PTHR24394:SF44">
    <property type="entry name" value="ZINC FINGER PROTEIN 271-LIKE"/>
    <property type="match status" value="1"/>
</dbReference>
<dbReference type="Pfam" id="PF00096">
    <property type="entry name" value="zf-C2H2"/>
    <property type="match status" value="2"/>
</dbReference>
<reference evidence="8 9" key="1">
    <citation type="submission" date="2020-04" db="EMBL/GenBank/DDBJ databases">
        <title>Advantages and limits of metagenomic assembly and binning of a giant virus.</title>
        <authorList>
            <person name="Schulz F."/>
            <person name="Andreani J."/>
            <person name="Francis R."/>
            <person name="Boudjemaa H."/>
            <person name="Bou Khalil J.Y."/>
            <person name="Lee J."/>
            <person name="La Scola B."/>
            <person name="Woyke T."/>
        </authorList>
    </citation>
    <scope>NUCLEOTIDE SEQUENCE [LARGE SCALE GENOMIC DNA]</scope>
    <source>
        <strain evidence="8 9">FV1/VV64</strain>
    </source>
</reference>
<dbReference type="PANTHER" id="PTHR24394">
    <property type="entry name" value="ZINC FINGER PROTEIN"/>
    <property type="match status" value="1"/>
</dbReference>
<dbReference type="Gene3D" id="3.30.160.60">
    <property type="entry name" value="Classic Zinc Finger"/>
    <property type="match status" value="1"/>
</dbReference>
<gene>
    <name evidence="8" type="ORF">Fadolivirus_1_1160</name>
</gene>
<keyword evidence="9" id="KW-1185">Reference proteome</keyword>
<feature type="domain" description="C2H2-type" evidence="7">
    <location>
        <begin position="220"/>
        <end position="249"/>
    </location>
</feature>
<dbReference type="PROSITE" id="PS50157">
    <property type="entry name" value="ZINC_FINGER_C2H2_2"/>
    <property type="match status" value="3"/>
</dbReference>
<evidence type="ECO:0000256" key="6">
    <source>
        <dbReference type="SAM" id="Coils"/>
    </source>
</evidence>
<proteinExistence type="predicted"/>
<evidence type="ECO:0000256" key="4">
    <source>
        <dbReference type="ARBA" id="ARBA00022833"/>
    </source>
</evidence>
<feature type="domain" description="C2H2-type" evidence="7">
    <location>
        <begin position="175"/>
        <end position="203"/>
    </location>
</feature>
<dbReference type="EMBL" id="MT418680">
    <property type="protein sequence ID" value="QKF94618.1"/>
    <property type="molecule type" value="Genomic_DNA"/>
</dbReference>